<evidence type="ECO:0000256" key="4">
    <source>
        <dbReference type="ARBA" id="ARBA00023015"/>
    </source>
</evidence>
<dbReference type="SUPFAM" id="SSF50118">
    <property type="entry name" value="Cell growth inhibitor/plasmid maintenance toxic component"/>
    <property type="match status" value="1"/>
</dbReference>
<organism evidence="8 9">
    <name type="scientific">Rhizobium halophytocola</name>
    <dbReference type="NCBI Taxonomy" id="735519"/>
    <lineage>
        <taxon>Bacteria</taxon>
        <taxon>Pseudomonadati</taxon>
        <taxon>Pseudomonadota</taxon>
        <taxon>Alphaproteobacteria</taxon>
        <taxon>Hyphomicrobiales</taxon>
        <taxon>Rhizobiaceae</taxon>
        <taxon>Rhizobium/Agrobacterium group</taxon>
        <taxon>Rhizobium</taxon>
    </lineage>
</organism>
<name>A0ABS4E1G2_9HYPH</name>
<gene>
    <name evidence="8" type="ORF">J2Z17_003230</name>
</gene>
<evidence type="ECO:0000313" key="8">
    <source>
        <dbReference type="EMBL" id="MBP1851782.1"/>
    </source>
</evidence>
<protein>
    <recommendedName>
        <fullName evidence="2">Toxin CcdB</fullName>
    </recommendedName>
    <alternativeName>
        <fullName evidence="7">Cytotoxic protein CcdB</fullName>
    </alternativeName>
    <alternativeName>
        <fullName evidence="6">Protein LetD</fullName>
    </alternativeName>
</protein>
<dbReference type="EMBL" id="JAGGJU010000008">
    <property type="protein sequence ID" value="MBP1851782.1"/>
    <property type="molecule type" value="Genomic_DNA"/>
</dbReference>
<dbReference type="Pfam" id="PF01845">
    <property type="entry name" value="CcdB"/>
    <property type="match status" value="1"/>
</dbReference>
<proteinExistence type="inferred from homology"/>
<dbReference type="InterPro" id="IPR002712">
    <property type="entry name" value="CcdB"/>
</dbReference>
<reference evidence="8 9" key="1">
    <citation type="submission" date="2021-03" db="EMBL/GenBank/DDBJ databases">
        <title>Genomic Encyclopedia of Type Strains, Phase IV (KMG-IV): sequencing the most valuable type-strain genomes for metagenomic binning, comparative biology and taxonomic classification.</title>
        <authorList>
            <person name="Goeker M."/>
        </authorList>
    </citation>
    <scope>NUCLEOTIDE SEQUENCE [LARGE SCALE GENOMIC DNA]</scope>
    <source>
        <strain evidence="8 9">DSM 21600</strain>
    </source>
</reference>
<keyword evidence="5" id="KW-0804">Transcription</keyword>
<evidence type="ECO:0000256" key="3">
    <source>
        <dbReference type="ARBA" id="ARBA00022491"/>
    </source>
</evidence>
<dbReference type="RefSeq" id="WP_209946622.1">
    <property type="nucleotide sequence ID" value="NZ_JAGGJU010000008.1"/>
</dbReference>
<keyword evidence="4" id="KW-0805">Transcription regulation</keyword>
<keyword evidence="9" id="KW-1185">Reference proteome</keyword>
<sequence length="99" mass="11096">MARFRVYRLRSADQLAIDLQSDFLQDLPSRVMAPLQPVEEVSWVITRLTPRFDIDGRTYVMATQRLSALPASAIGPEIADLGEHADIITAATDFLFQGF</sequence>
<evidence type="ECO:0000256" key="1">
    <source>
        <dbReference type="ARBA" id="ARBA00005230"/>
    </source>
</evidence>
<dbReference type="InterPro" id="IPR011067">
    <property type="entry name" value="Plasmid_toxin/cell-grow_inhib"/>
</dbReference>
<evidence type="ECO:0000256" key="7">
    <source>
        <dbReference type="ARBA" id="ARBA00033135"/>
    </source>
</evidence>
<comment type="similarity">
    <text evidence="1">Belongs to the CcdB toxin family.</text>
</comment>
<evidence type="ECO:0000313" key="9">
    <source>
        <dbReference type="Proteomes" id="UP000759443"/>
    </source>
</evidence>
<comment type="caution">
    <text evidence="8">The sequence shown here is derived from an EMBL/GenBank/DDBJ whole genome shotgun (WGS) entry which is preliminary data.</text>
</comment>
<dbReference type="Proteomes" id="UP000759443">
    <property type="component" value="Unassembled WGS sequence"/>
</dbReference>
<evidence type="ECO:0000256" key="6">
    <source>
        <dbReference type="ARBA" id="ARBA00029628"/>
    </source>
</evidence>
<keyword evidence="3" id="KW-0678">Repressor</keyword>
<dbReference type="Gene3D" id="2.30.30.110">
    <property type="match status" value="1"/>
</dbReference>
<evidence type="ECO:0000256" key="5">
    <source>
        <dbReference type="ARBA" id="ARBA00023163"/>
    </source>
</evidence>
<accession>A0ABS4E1G2</accession>
<evidence type="ECO:0000256" key="2">
    <source>
        <dbReference type="ARBA" id="ARBA00015075"/>
    </source>
</evidence>